<name>A0A6M4MB98_9ALTE</name>
<dbReference type="PANTHER" id="PTHR30511">
    <property type="entry name" value="ALANINE RACEMASE"/>
    <property type="match status" value="1"/>
</dbReference>
<keyword evidence="10" id="KW-1185">Reference proteome</keyword>
<comment type="catalytic activity">
    <reaction evidence="1 5">
        <text>L-alanine = D-alanine</text>
        <dbReference type="Rhea" id="RHEA:20249"/>
        <dbReference type="ChEBI" id="CHEBI:57416"/>
        <dbReference type="ChEBI" id="CHEBI:57972"/>
        <dbReference type="EC" id="5.1.1.1"/>
    </reaction>
</comment>
<evidence type="ECO:0000256" key="4">
    <source>
        <dbReference type="ARBA" id="ARBA00023235"/>
    </source>
</evidence>
<keyword evidence="4 5" id="KW-0413">Isomerase</keyword>
<dbReference type="SUPFAM" id="SSF51419">
    <property type="entry name" value="PLP-binding barrel"/>
    <property type="match status" value="1"/>
</dbReference>
<protein>
    <recommendedName>
        <fullName evidence="5">Alanine racemase</fullName>
        <ecNumber evidence="5">5.1.1.1</ecNumber>
    </recommendedName>
</protein>
<feature type="domain" description="Alanine racemase C-terminal" evidence="8">
    <location>
        <begin position="232"/>
        <end position="356"/>
    </location>
</feature>
<dbReference type="GO" id="GO:0005829">
    <property type="term" value="C:cytosol"/>
    <property type="evidence" value="ECO:0007669"/>
    <property type="project" value="TreeGrafter"/>
</dbReference>
<evidence type="ECO:0000259" key="8">
    <source>
        <dbReference type="SMART" id="SM01005"/>
    </source>
</evidence>
<keyword evidence="3 5" id="KW-0663">Pyridoxal phosphate</keyword>
<dbReference type="GO" id="GO:0030632">
    <property type="term" value="P:D-alanine biosynthetic process"/>
    <property type="evidence" value="ECO:0007669"/>
    <property type="project" value="UniProtKB-UniRule"/>
</dbReference>
<evidence type="ECO:0000256" key="7">
    <source>
        <dbReference type="PIRSR" id="PIRSR600821-52"/>
    </source>
</evidence>
<evidence type="ECO:0000313" key="9">
    <source>
        <dbReference type="EMBL" id="QJR80462.1"/>
    </source>
</evidence>
<dbReference type="InterPro" id="IPR029066">
    <property type="entry name" value="PLP-binding_barrel"/>
</dbReference>
<dbReference type="PRINTS" id="PR00992">
    <property type="entry name" value="ALARACEMASE"/>
</dbReference>
<dbReference type="Pfam" id="PF01168">
    <property type="entry name" value="Ala_racemase_N"/>
    <property type="match status" value="1"/>
</dbReference>
<dbReference type="InterPro" id="IPR000821">
    <property type="entry name" value="Ala_racemase"/>
</dbReference>
<dbReference type="InterPro" id="IPR001608">
    <property type="entry name" value="Ala_racemase_N"/>
</dbReference>
<dbReference type="InterPro" id="IPR011079">
    <property type="entry name" value="Ala_racemase_C"/>
</dbReference>
<dbReference type="NCBIfam" id="TIGR00492">
    <property type="entry name" value="alr"/>
    <property type="match status" value="1"/>
</dbReference>
<gene>
    <name evidence="9" type="primary">alr</name>
    <name evidence="9" type="ORF">CA267_006585</name>
</gene>
<comment type="pathway">
    <text evidence="5">Amino-acid biosynthesis; D-alanine biosynthesis; D-alanine from L-alanine: step 1/1.</text>
</comment>
<dbReference type="SUPFAM" id="SSF50621">
    <property type="entry name" value="Alanine racemase C-terminal domain-like"/>
    <property type="match status" value="1"/>
</dbReference>
<evidence type="ECO:0000313" key="10">
    <source>
        <dbReference type="Proteomes" id="UP000219285"/>
    </source>
</evidence>
<dbReference type="InterPro" id="IPR009006">
    <property type="entry name" value="Ala_racemase/Decarboxylase_C"/>
</dbReference>
<dbReference type="UniPathway" id="UPA00042">
    <property type="reaction ID" value="UER00497"/>
</dbReference>
<dbReference type="FunFam" id="3.20.20.10:FF:000002">
    <property type="entry name" value="Alanine racemase"/>
    <property type="match status" value="1"/>
</dbReference>
<evidence type="ECO:0000256" key="2">
    <source>
        <dbReference type="ARBA" id="ARBA00001933"/>
    </source>
</evidence>
<feature type="binding site" evidence="5 7">
    <location>
        <position position="301"/>
    </location>
    <ligand>
        <name>substrate</name>
    </ligand>
</feature>
<accession>A0A6M4MB98</accession>
<reference evidence="10" key="1">
    <citation type="submission" date="2014-12" db="EMBL/GenBank/DDBJ databases">
        <title>Complete genome sequence of a multi-drug resistant Klebsiella pneumoniae.</title>
        <authorList>
            <person name="Hua X."/>
            <person name="Chen Q."/>
            <person name="Li X."/>
            <person name="Feng Y."/>
            <person name="Ruan Z."/>
            <person name="Yu Y."/>
        </authorList>
    </citation>
    <scope>NUCLEOTIDE SEQUENCE [LARGE SCALE GENOMIC DNA]</scope>
    <source>
        <strain evidence="10">5.12</strain>
    </source>
</reference>
<dbReference type="PROSITE" id="PS00395">
    <property type="entry name" value="ALANINE_RACEMASE"/>
    <property type="match status" value="1"/>
</dbReference>
<comment type="similarity">
    <text evidence="5">Belongs to the alanine racemase family.</text>
</comment>
<dbReference type="SMART" id="SM01005">
    <property type="entry name" value="Ala_racemase_C"/>
    <property type="match status" value="1"/>
</dbReference>
<dbReference type="Pfam" id="PF00842">
    <property type="entry name" value="Ala_racemase_C"/>
    <property type="match status" value="1"/>
</dbReference>
<dbReference type="Proteomes" id="UP000219285">
    <property type="component" value="Chromosome"/>
</dbReference>
<evidence type="ECO:0000256" key="5">
    <source>
        <dbReference type="HAMAP-Rule" id="MF_01201"/>
    </source>
</evidence>
<dbReference type="HAMAP" id="MF_01201">
    <property type="entry name" value="Ala_racemase"/>
    <property type="match status" value="1"/>
</dbReference>
<proteinExistence type="inferred from homology"/>
<dbReference type="OrthoDB" id="9813814at2"/>
<sequence>MSRQTQAIIHADAIISNFSRLTSLAVSSKTMAVIKADAYGHGAVNVAHILKDHASCFAVALLEEARLLRNNNITAPIVVLEGPHQAQECAQAKHLNCILVVHNRQQLQWLKQLPKAVRPTVWLKVDSGMHRLGFACHEVGAIVNEFGEFFDNNTVLVTHLACADDVDNAFTAQQIAAFADVVRQTQFPVSIANSPATVGWPQSHGDWNRIGLAMFGSEPLSRGGSSVALAPAMTLGASVIAVRKVKKGESVGYGQNWYAPRDSIIATVGIGYADGYPRHCPNGTPVWVNGLRVPLVGRVSMDMITIDVTEVKKIACGDAVELWGANICIDEIAKWAGTISYELMTRVSPRVPRIVVPDFER</sequence>
<feature type="active site" description="Proton acceptor; specific for L-alanine" evidence="5">
    <location>
        <position position="253"/>
    </location>
</feature>
<dbReference type="PANTHER" id="PTHR30511:SF0">
    <property type="entry name" value="ALANINE RACEMASE, CATABOLIC-RELATED"/>
    <property type="match status" value="1"/>
</dbReference>
<evidence type="ECO:0000256" key="3">
    <source>
        <dbReference type="ARBA" id="ARBA00022898"/>
    </source>
</evidence>
<feature type="active site" description="Proton acceptor; specific for D-alanine" evidence="5">
    <location>
        <position position="35"/>
    </location>
</feature>
<dbReference type="EMBL" id="CP052766">
    <property type="protein sequence ID" value="QJR80462.1"/>
    <property type="molecule type" value="Genomic_DNA"/>
</dbReference>
<evidence type="ECO:0000256" key="6">
    <source>
        <dbReference type="PIRSR" id="PIRSR600821-50"/>
    </source>
</evidence>
<reference evidence="9 10" key="2">
    <citation type="submission" date="2020-04" db="EMBL/GenBank/DDBJ databases">
        <title>Complete genome sequence of Alteromonas pelagimontana 5.12T.</title>
        <authorList>
            <person name="Sinha R.K."/>
            <person name="Krishnan K.P."/>
            <person name="Kurian J.P."/>
        </authorList>
    </citation>
    <scope>NUCLEOTIDE SEQUENCE [LARGE SCALE GENOMIC DNA]</scope>
    <source>
        <strain evidence="9 10">5.12</strain>
    </source>
</reference>
<comment type="function">
    <text evidence="5">Catalyzes the interconversion of L-alanine and D-alanine. May also act on other amino acids.</text>
</comment>
<dbReference type="KEGG" id="apel:CA267_006585"/>
<feature type="binding site" evidence="5 7">
    <location>
        <position position="131"/>
    </location>
    <ligand>
        <name>substrate</name>
    </ligand>
</feature>
<dbReference type="RefSeq" id="WP_075608226.1">
    <property type="nucleotide sequence ID" value="NZ_CP052766.1"/>
</dbReference>
<dbReference type="InterPro" id="IPR020622">
    <property type="entry name" value="Ala_racemase_pyridoxalP-BS"/>
</dbReference>
<evidence type="ECO:0000256" key="1">
    <source>
        <dbReference type="ARBA" id="ARBA00000316"/>
    </source>
</evidence>
<dbReference type="EC" id="5.1.1.1" evidence="5"/>
<organism evidence="9 10">
    <name type="scientific">Alteromonas pelagimontana</name>
    <dbReference type="NCBI Taxonomy" id="1858656"/>
    <lineage>
        <taxon>Bacteria</taxon>
        <taxon>Pseudomonadati</taxon>
        <taxon>Pseudomonadota</taxon>
        <taxon>Gammaproteobacteria</taxon>
        <taxon>Alteromonadales</taxon>
        <taxon>Alteromonadaceae</taxon>
        <taxon>Alteromonas/Salinimonas group</taxon>
        <taxon>Alteromonas</taxon>
    </lineage>
</organism>
<dbReference type="AlphaFoldDB" id="A0A6M4MB98"/>
<dbReference type="CDD" id="cd06827">
    <property type="entry name" value="PLPDE_III_AR_proteobact"/>
    <property type="match status" value="1"/>
</dbReference>
<feature type="modified residue" description="N6-(pyridoxal phosphate)lysine" evidence="5 6">
    <location>
        <position position="35"/>
    </location>
</feature>
<dbReference type="GO" id="GO:0008784">
    <property type="term" value="F:alanine racemase activity"/>
    <property type="evidence" value="ECO:0007669"/>
    <property type="project" value="UniProtKB-UniRule"/>
</dbReference>
<comment type="cofactor">
    <cofactor evidence="2 5 6">
        <name>pyridoxal 5'-phosphate</name>
        <dbReference type="ChEBI" id="CHEBI:597326"/>
    </cofactor>
</comment>
<dbReference type="GO" id="GO:0030170">
    <property type="term" value="F:pyridoxal phosphate binding"/>
    <property type="evidence" value="ECO:0007669"/>
    <property type="project" value="UniProtKB-UniRule"/>
</dbReference>
<dbReference type="Gene3D" id="2.40.37.10">
    <property type="entry name" value="Lyase, Ornithine Decarboxylase, Chain A, domain 1"/>
    <property type="match status" value="1"/>
</dbReference>
<dbReference type="Gene3D" id="3.20.20.10">
    <property type="entry name" value="Alanine racemase"/>
    <property type="match status" value="1"/>
</dbReference>